<dbReference type="NCBIfam" id="NF033592">
    <property type="entry name" value="transpos_IS4_1"/>
    <property type="match status" value="1"/>
</dbReference>
<evidence type="ECO:0000313" key="3">
    <source>
        <dbReference type="EMBL" id="MFB8775790.1"/>
    </source>
</evidence>
<dbReference type="Pfam" id="PF13006">
    <property type="entry name" value="Nterm_IS4"/>
    <property type="match status" value="1"/>
</dbReference>
<dbReference type="PANTHER" id="PTHR37529">
    <property type="entry name" value="TRANSPOSASE INSG FOR INSERTION SEQUENCE ELEMENT IS4-RELATED"/>
    <property type="match status" value="1"/>
</dbReference>
<feature type="domain" description="Transposase IS4-like" evidence="1">
    <location>
        <begin position="121"/>
        <end position="347"/>
    </location>
</feature>
<dbReference type="Proteomes" id="UP001585080">
    <property type="component" value="Unassembled WGS sequence"/>
</dbReference>
<dbReference type="InterPro" id="IPR012337">
    <property type="entry name" value="RNaseH-like_sf"/>
</dbReference>
<evidence type="ECO:0000259" key="2">
    <source>
        <dbReference type="Pfam" id="PF13006"/>
    </source>
</evidence>
<dbReference type="RefSeq" id="WP_376734370.1">
    <property type="nucleotide sequence ID" value="NZ_JAYMRP010000023.1"/>
</dbReference>
<dbReference type="Pfam" id="PF01609">
    <property type="entry name" value="DDE_Tnp_1"/>
    <property type="match status" value="1"/>
</dbReference>
<dbReference type="EMBL" id="JAYMRP010000023">
    <property type="protein sequence ID" value="MFB8775790.1"/>
    <property type="molecule type" value="Genomic_DNA"/>
</dbReference>
<dbReference type="InterPro" id="IPR002559">
    <property type="entry name" value="Transposase_11"/>
</dbReference>
<dbReference type="Gene3D" id="3.90.350.10">
    <property type="entry name" value="Transposase Inhibitor Protein From Tn5, Chain A, domain 1"/>
    <property type="match status" value="1"/>
</dbReference>
<evidence type="ECO:0000313" key="4">
    <source>
        <dbReference type="Proteomes" id="UP001585080"/>
    </source>
</evidence>
<comment type="caution">
    <text evidence="3">The sequence shown here is derived from an EMBL/GenBank/DDBJ whole genome shotgun (WGS) entry which is preliminary data.</text>
</comment>
<protein>
    <submittedName>
        <fullName evidence="3">IS4 family transposase</fullName>
    </submittedName>
</protein>
<dbReference type="SUPFAM" id="SSF53098">
    <property type="entry name" value="Ribonuclease H-like"/>
    <property type="match status" value="1"/>
</dbReference>
<dbReference type="PANTHER" id="PTHR37529:SF1">
    <property type="entry name" value="TRANSPOSASE INSG FOR INSERTION SEQUENCE ELEMENT IS4-RELATED"/>
    <property type="match status" value="1"/>
</dbReference>
<proteinExistence type="predicted"/>
<organism evidence="3 4">
    <name type="scientific">Streptomyces broussonetiae</name>
    <dbReference type="NCBI Taxonomy" id="2686304"/>
    <lineage>
        <taxon>Bacteria</taxon>
        <taxon>Bacillati</taxon>
        <taxon>Actinomycetota</taxon>
        <taxon>Actinomycetes</taxon>
        <taxon>Kitasatosporales</taxon>
        <taxon>Streptomycetaceae</taxon>
        <taxon>Streptomyces</taxon>
    </lineage>
</organism>
<keyword evidence="4" id="KW-1185">Reference proteome</keyword>
<feature type="domain" description="Transposase IS4 N-terminal" evidence="2">
    <location>
        <begin position="10"/>
        <end position="102"/>
    </location>
</feature>
<dbReference type="InterPro" id="IPR047952">
    <property type="entry name" value="Transpos_IS4"/>
</dbReference>
<accession>A0ABV5EG21</accession>
<reference evidence="3 4" key="1">
    <citation type="submission" date="2024-01" db="EMBL/GenBank/DDBJ databases">
        <title>Genome mining of biosynthetic gene clusters to explore secondary metabolites of Streptomyces sp.</title>
        <authorList>
            <person name="Baig A."/>
            <person name="Ajitkumar Shintre N."/>
            <person name="Kumar H."/>
            <person name="Anbarasu A."/>
            <person name="Ramaiah S."/>
        </authorList>
    </citation>
    <scope>NUCLEOTIDE SEQUENCE [LARGE SCALE GENOMIC DNA]</scope>
    <source>
        <strain evidence="3 4">A57</strain>
    </source>
</reference>
<gene>
    <name evidence="3" type="ORF">VSS16_24120</name>
</gene>
<evidence type="ECO:0000259" key="1">
    <source>
        <dbReference type="Pfam" id="PF01609"/>
    </source>
</evidence>
<name>A0ABV5EG21_9ACTN</name>
<sequence length="459" mass="51102">MTALNVYAPGHLGELTQIIDTELVDAVLEDTNARERRLRLLPARVVVYFVLALAFFERSSYQAVWGKLIAGLGAVPVARPCASSLSRARRRLGSAPLRSLFKILAGPVADRGQSCTFYRGLRLVAVDGTTLSAPDEDAVTWHYRKHIGKVRTFGYPLVRMVAVVECGTRALLDAVFGPDDVGELAYARRLLGCLDASMLLLADAYYDAFDFLQAVADTQARFVLRSTRKRKPTLRRALSDGSYLTSIASHRYRAGRGYGRMEVRVVEAWITVTLADGTRRTELWRLLTNLLDADRYPAQELITLYHRRWQAETCYFSLKSTILDGRVLRSRSVPGLEQELFALLTAYQALIRAAGDITTATPDLSAQRVSFTVLFQAAADQIITAQESTTDAVSLIGAIGRAVLDHLLPEGHRQRLKARFRKTASKYDFKRGDHPRTVQTYTLETQVIKDGRLDDGGNC</sequence>
<dbReference type="InterPro" id="IPR024473">
    <property type="entry name" value="Transposases_IS4_N"/>
</dbReference>